<reference evidence="1" key="1">
    <citation type="submission" date="2024-05" db="EMBL/GenBank/DDBJ databases">
        <title>Complete genomes of an iridovirus, and two densoviruses identified in lab reared social spiders in California, USA.</title>
        <authorList>
            <person name="Millerwise S."/>
            <person name="Lund M.C."/>
            <person name="Schmidlin K."/>
            <person name="Kraberger S."/>
            <person name="Harrison J."/>
            <person name="Cease A."/>
            <person name="Pinter-Wollman N."/>
            <person name="Varsani A."/>
        </authorList>
    </citation>
    <scope>NUCLEOTIDE SEQUENCE</scope>
    <source>
        <strain evidence="1">SocP20</strain>
    </source>
</reference>
<accession>A0AAU7YE24</accession>
<protein>
    <submittedName>
        <fullName evidence="1">Uncharacterized protein</fullName>
    </submittedName>
</protein>
<dbReference type="EMBL" id="PP847201">
    <property type="protein sequence ID" value="XBY85661.1"/>
    <property type="molecule type" value="Genomic_DNA"/>
</dbReference>
<organism evidence="1">
    <name type="scientific">Iridovirus sp</name>
    <dbReference type="NCBI Taxonomy" id="135728"/>
    <lineage>
        <taxon>Viruses</taxon>
        <taxon>Varidnaviria</taxon>
        <taxon>Bamfordvirae</taxon>
        <taxon>Nucleocytoviricota</taxon>
        <taxon>Megaviricetes</taxon>
        <taxon>Pimascovirales</taxon>
        <taxon>Pimascovirales incertae sedis</taxon>
        <taxon>Iridoviridae</taxon>
        <taxon>Betairidovirinae</taxon>
        <taxon>Iridovirus</taxon>
    </lineage>
</organism>
<proteinExistence type="predicted"/>
<sequence>MCDYHRCQSQIIQFVVPFQYFRNSFLDSLSFFIFCLTHFNFKDRSFK</sequence>
<name>A0AAU7YE24_9VIRU</name>
<evidence type="ECO:0000313" key="1">
    <source>
        <dbReference type="EMBL" id="XBY85661.1"/>
    </source>
</evidence>